<comment type="caution">
    <text evidence="1">The sequence shown here is derived from an EMBL/GenBank/DDBJ whole genome shotgun (WGS) entry which is preliminary data.</text>
</comment>
<organism evidence="1">
    <name type="scientific">bioreactor metagenome</name>
    <dbReference type="NCBI Taxonomy" id="1076179"/>
    <lineage>
        <taxon>unclassified sequences</taxon>
        <taxon>metagenomes</taxon>
        <taxon>ecological metagenomes</taxon>
    </lineage>
</organism>
<evidence type="ECO:0000313" key="1">
    <source>
        <dbReference type="EMBL" id="MPN61703.1"/>
    </source>
</evidence>
<reference evidence="1" key="1">
    <citation type="submission" date="2019-08" db="EMBL/GenBank/DDBJ databases">
        <authorList>
            <person name="Kucharzyk K."/>
            <person name="Murdoch R.W."/>
            <person name="Higgins S."/>
            <person name="Loffler F."/>
        </authorList>
    </citation>
    <scope>NUCLEOTIDE SEQUENCE</scope>
</reference>
<protein>
    <submittedName>
        <fullName evidence="1">Uncharacterized protein</fullName>
    </submittedName>
</protein>
<gene>
    <name evidence="1" type="ORF">SDC9_209445</name>
</gene>
<accession>A0A645JQ86</accession>
<dbReference type="AlphaFoldDB" id="A0A645JQ86"/>
<name>A0A645JQ86_9ZZZZ</name>
<proteinExistence type="predicted"/>
<sequence length="53" mass="6019">MLVYAIVLIIIILFKPRGLLGTKEFSIVNFKDFISRDKNNKHGEKAEKKGGVE</sequence>
<dbReference type="EMBL" id="VSSQ01138689">
    <property type="protein sequence ID" value="MPN61703.1"/>
    <property type="molecule type" value="Genomic_DNA"/>
</dbReference>